<dbReference type="EMBL" id="CP000254">
    <property type="protein sequence ID" value="ABD41271.1"/>
    <property type="molecule type" value="Genomic_DNA"/>
</dbReference>
<dbReference type="InterPro" id="IPR004864">
    <property type="entry name" value="LEA_2"/>
</dbReference>
<dbReference type="HOGENOM" id="CLU_1700284_0_0_2"/>
<accession>Q2FNV3</accession>
<evidence type="ECO:0000313" key="2">
    <source>
        <dbReference type="EMBL" id="ABD41271.1"/>
    </source>
</evidence>
<dbReference type="GeneID" id="3923217"/>
<dbReference type="Gene3D" id="2.60.40.1820">
    <property type="match status" value="1"/>
</dbReference>
<reference evidence="3" key="1">
    <citation type="journal article" date="2016" name="Stand. Genomic Sci.">
        <title>Complete genome sequence of Methanospirillum hungatei type strain JF1.</title>
        <authorList>
            <person name="Gunsalus R.P."/>
            <person name="Cook L.E."/>
            <person name="Crable B."/>
            <person name="Rohlin L."/>
            <person name="McDonald E."/>
            <person name="Mouttaki H."/>
            <person name="Sieber J.R."/>
            <person name="Poweleit N."/>
            <person name="Zhou H."/>
            <person name="Lapidus A.L."/>
            <person name="Daligault H.E."/>
            <person name="Land M."/>
            <person name="Gilna P."/>
            <person name="Ivanova N."/>
            <person name="Kyrpides N."/>
            <person name="Culley D.E."/>
            <person name="McInerney M.J."/>
        </authorList>
    </citation>
    <scope>NUCLEOTIDE SEQUENCE [LARGE SCALE GENOMIC DNA]</scope>
    <source>
        <strain evidence="3">ATCC 27890 / DSM 864 / NBRC 100397 / JF-1</strain>
    </source>
</reference>
<keyword evidence="3" id="KW-1185">Reference proteome</keyword>
<evidence type="ECO:0000259" key="1">
    <source>
        <dbReference type="Pfam" id="PF03168"/>
    </source>
</evidence>
<dbReference type="PROSITE" id="PS51257">
    <property type="entry name" value="PROKAR_LIPOPROTEIN"/>
    <property type="match status" value="1"/>
</dbReference>
<dbReference type="KEGG" id="mhu:Mhun_1540"/>
<dbReference type="Pfam" id="PF03168">
    <property type="entry name" value="LEA_2"/>
    <property type="match status" value="1"/>
</dbReference>
<dbReference type="SUPFAM" id="SSF117070">
    <property type="entry name" value="LEA14-like"/>
    <property type="match status" value="1"/>
</dbReference>
<dbReference type="Proteomes" id="UP000001941">
    <property type="component" value="Chromosome"/>
</dbReference>
<organism evidence="2 3">
    <name type="scientific">Methanospirillum hungatei JF-1 (strain ATCC 27890 / DSM 864 / NBRC 100397 / JF-1)</name>
    <dbReference type="NCBI Taxonomy" id="323259"/>
    <lineage>
        <taxon>Archaea</taxon>
        <taxon>Methanobacteriati</taxon>
        <taxon>Methanobacteriota</taxon>
        <taxon>Stenosarchaea group</taxon>
        <taxon>Methanomicrobia</taxon>
        <taxon>Methanomicrobiales</taxon>
        <taxon>Methanospirillaceae</taxon>
        <taxon>Methanospirillum</taxon>
    </lineage>
</organism>
<dbReference type="OrthoDB" id="117360at2157"/>
<dbReference type="AlphaFoldDB" id="Q2FNV3"/>
<gene>
    <name evidence="2" type="ordered locus">Mhun_1540</name>
</gene>
<dbReference type="EnsemblBacteria" id="ABD41271">
    <property type="protein sequence ID" value="ABD41271"/>
    <property type="gene ID" value="Mhun_1540"/>
</dbReference>
<dbReference type="RefSeq" id="WP_011448536.1">
    <property type="nucleotide sequence ID" value="NC_007796.1"/>
</dbReference>
<proteinExistence type="predicted"/>
<feature type="domain" description="Late embryogenesis abundant protein LEA-2 subgroup" evidence="1">
    <location>
        <begin position="51"/>
        <end position="147"/>
    </location>
</feature>
<evidence type="ECO:0000313" key="3">
    <source>
        <dbReference type="Proteomes" id="UP000001941"/>
    </source>
</evidence>
<dbReference type="InParanoid" id="Q2FNV3"/>
<sequence length="154" mass="16482">MKKTYTLLLPGILIAAIFLCGCSALFQEPTVTVGSVDLAYINATDLGLDVTLDIKNPNIFGVTFQKITADVTYLKDGNWEPLSHVETGTINIGTGESTVLLPVSAKNADLIKAGFHILIQGEITIQVEGIAQPSFFGFAPEIPFSKTKTIPISL</sequence>
<name>Q2FNV3_METHJ</name>
<protein>
    <recommendedName>
        <fullName evidence="1">Late embryogenesis abundant protein LEA-2 subgroup domain-containing protein</fullName>
    </recommendedName>
</protein>
<dbReference type="eggNOG" id="arCOG03788">
    <property type="taxonomic scope" value="Archaea"/>
</dbReference>